<evidence type="ECO:0000313" key="1">
    <source>
        <dbReference type="EMBL" id="VWB34806.1"/>
    </source>
</evidence>
<gene>
    <name evidence="1" type="ORF">BAR24066_01511</name>
</gene>
<name>A0A9Q9SFW2_9BURK</name>
<dbReference type="EMBL" id="CABVPX010000005">
    <property type="protein sequence ID" value="VWB34806.1"/>
    <property type="molecule type" value="Genomic_DNA"/>
</dbReference>
<protein>
    <submittedName>
        <fullName evidence="1">Uncharacterized protein</fullName>
    </submittedName>
</protein>
<accession>A0A9Q9SFW2</accession>
<proteinExistence type="predicted"/>
<dbReference type="AlphaFoldDB" id="A0A9Q9SFW2"/>
<comment type="caution">
    <text evidence="1">The sequence shown here is derived from an EMBL/GenBank/DDBJ whole genome shotgun (WGS) entry which is preliminary data.</text>
</comment>
<sequence length="46" mass="5303">MISQKSTGVCMRQSNDKCSSRLYVKPAVQHAHFPGFPIYHQRTPRN</sequence>
<evidence type="ECO:0000313" key="2">
    <source>
        <dbReference type="Proteomes" id="UP000494172"/>
    </source>
</evidence>
<dbReference type="Proteomes" id="UP000494172">
    <property type="component" value="Unassembled WGS sequence"/>
</dbReference>
<organism evidence="1 2">
    <name type="scientific">Burkholderia arboris</name>
    <dbReference type="NCBI Taxonomy" id="488730"/>
    <lineage>
        <taxon>Bacteria</taxon>
        <taxon>Pseudomonadati</taxon>
        <taxon>Pseudomonadota</taxon>
        <taxon>Betaproteobacteria</taxon>
        <taxon>Burkholderiales</taxon>
        <taxon>Burkholderiaceae</taxon>
        <taxon>Burkholderia</taxon>
        <taxon>Burkholderia cepacia complex</taxon>
    </lineage>
</organism>
<reference evidence="1 2" key="1">
    <citation type="submission" date="2019-09" db="EMBL/GenBank/DDBJ databases">
        <authorList>
            <person name="Depoorter E."/>
        </authorList>
    </citation>
    <scope>NUCLEOTIDE SEQUENCE [LARGE SCALE GENOMIC DNA]</scope>
    <source>
        <strain evidence="1">LMG 24066</strain>
    </source>
</reference>